<dbReference type="PANTHER" id="PTHR31937:SF2">
    <property type="entry name" value="TRANSMEMBRANE PROTEIN 163"/>
    <property type="match status" value="1"/>
</dbReference>
<sequence length="105" mass="11177">MTDPSSAADPTAGPVDPGPASVPDPAVLDSASTPANGHHPNQADMEQQMKIGEPEDNGLLESSMRLKPHEAQSYRKKALWVSWVSIGITTILAIAAFSEYPDPRL</sequence>
<proteinExistence type="predicted"/>
<keyword evidence="3" id="KW-0862">Zinc</keyword>
<keyword evidence="6" id="KW-0472">Membrane</keyword>
<evidence type="ECO:0000256" key="1">
    <source>
        <dbReference type="ARBA" id="ARBA00004127"/>
    </source>
</evidence>
<evidence type="ECO:0000256" key="5">
    <source>
        <dbReference type="SAM" id="MobiDB-lite"/>
    </source>
</evidence>
<comment type="subcellular location">
    <subcellularLocation>
        <location evidence="2">Cytoplasmic vesicle</location>
    </subcellularLocation>
    <subcellularLocation>
        <location evidence="1">Endomembrane system</location>
        <topology evidence="1">Multi-pass membrane protein</topology>
    </subcellularLocation>
</comment>
<evidence type="ECO:0000313" key="8">
    <source>
        <dbReference type="Proteomes" id="UP000830375"/>
    </source>
</evidence>
<name>A0ABQ8LLJ9_LABRO</name>
<organism evidence="7 8">
    <name type="scientific">Labeo rohita</name>
    <name type="common">Indian major carp</name>
    <name type="synonym">Cyprinus rohita</name>
    <dbReference type="NCBI Taxonomy" id="84645"/>
    <lineage>
        <taxon>Eukaryota</taxon>
        <taxon>Metazoa</taxon>
        <taxon>Chordata</taxon>
        <taxon>Craniata</taxon>
        <taxon>Vertebrata</taxon>
        <taxon>Euteleostomi</taxon>
        <taxon>Actinopterygii</taxon>
        <taxon>Neopterygii</taxon>
        <taxon>Teleostei</taxon>
        <taxon>Ostariophysi</taxon>
        <taxon>Cypriniformes</taxon>
        <taxon>Cyprinidae</taxon>
        <taxon>Labeoninae</taxon>
        <taxon>Labeonini</taxon>
        <taxon>Labeo</taxon>
    </lineage>
</organism>
<evidence type="ECO:0000256" key="4">
    <source>
        <dbReference type="ARBA" id="ARBA00023329"/>
    </source>
</evidence>
<protein>
    <submittedName>
        <fullName evidence="7">Transmembrane protein 163</fullName>
    </submittedName>
</protein>
<dbReference type="Proteomes" id="UP000830375">
    <property type="component" value="Unassembled WGS sequence"/>
</dbReference>
<comment type="caution">
    <text evidence="7">The sequence shown here is derived from an EMBL/GenBank/DDBJ whole genome shotgun (WGS) entry which is preliminary data.</text>
</comment>
<evidence type="ECO:0000256" key="2">
    <source>
        <dbReference type="ARBA" id="ARBA00004541"/>
    </source>
</evidence>
<evidence type="ECO:0000256" key="6">
    <source>
        <dbReference type="SAM" id="Phobius"/>
    </source>
</evidence>
<feature type="region of interest" description="Disordered" evidence="5">
    <location>
        <begin position="1"/>
        <end position="63"/>
    </location>
</feature>
<keyword evidence="8" id="KW-1185">Reference proteome</keyword>
<evidence type="ECO:0000313" key="7">
    <source>
        <dbReference type="EMBL" id="KAI2650518.1"/>
    </source>
</evidence>
<dbReference type="EMBL" id="JACTAM010000022">
    <property type="protein sequence ID" value="KAI2650518.1"/>
    <property type="molecule type" value="Genomic_DNA"/>
</dbReference>
<keyword evidence="6" id="KW-1133">Transmembrane helix</keyword>
<feature type="transmembrane region" description="Helical" evidence="6">
    <location>
        <begin position="78"/>
        <end position="97"/>
    </location>
</feature>
<keyword evidence="4" id="KW-0968">Cytoplasmic vesicle</keyword>
<accession>A0ABQ8LLJ9</accession>
<evidence type="ECO:0000256" key="3">
    <source>
        <dbReference type="ARBA" id="ARBA00022833"/>
    </source>
</evidence>
<gene>
    <name evidence="7" type="ORF">H4Q32_000530</name>
</gene>
<keyword evidence="6 7" id="KW-0812">Transmembrane</keyword>
<dbReference type="PANTHER" id="PTHR31937">
    <property type="entry name" value="TRANSMEMBRANE PROTEIN 163"/>
    <property type="match status" value="1"/>
</dbReference>
<dbReference type="InterPro" id="IPR026765">
    <property type="entry name" value="Tmem163"/>
</dbReference>
<reference evidence="7 8" key="1">
    <citation type="submission" date="2022-01" db="EMBL/GenBank/DDBJ databases">
        <title>A high-quality chromosome-level genome assembly of rohu carp, Labeo rohita.</title>
        <authorList>
            <person name="Arick M.A. II"/>
            <person name="Hsu C.-Y."/>
            <person name="Magbanua Z."/>
            <person name="Pechanova O."/>
            <person name="Grover C."/>
            <person name="Miller E."/>
            <person name="Thrash A."/>
            <person name="Ezzel L."/>
            <person name="Alam S."/>
            <person name="Benzie J."/>
            <person name="Hamilton M."/>
            <person name="Karsi A."/>
            <person name="Lawrence M.L."/>
            <person name="Peterson D.G."/>
        </authorList>
    </citation>
    <scope>NUCLEOTIDE SEQUENCE [LARGE SCALE GENOMIC DNA]</scope>
    <source>
        <strain evidence="8">BAU-BD-2019</strain>
        <tissue evidence="7">Blood</tissue>
    </source>
</reference>